<protein>
    <submittedName>
        <fullName evidence="4">Testis-expressed protein 9-like isoform X1</fullName>
    </submittedName>
</protein>
<name>A0A7E6FEC8_9MOLL</name>
<feature type="region of interest" description="Disordered" evidence="2">
    <location>
        <begin position="40"/>
        <end position="71"/>
    </location>
</feature>
<evidence type="ECO:0000313" key="4">
    <source>
        <dbReference type="RefSeq" id="XP_036365685.1"/>
    </source>
</evidence>
<accession>A0A7E6FEC8</accession>
<keyword evidence="1" id="KW-0175">Coiled coil</keyword>
<organism evidence="3 4">
    <name type="scientific">Octopus sinensis</name>
    <name type="common">East Asian common octopus</name>
    <dbReference type="NCBI Taxonomy" id="2607531"/>
    <lineage>
        <taxon>Eukaryota</taxon>
        <taxon>Metazoa</taxon>
        <taxon>Spiralia</taxon>
        <taxon>Lophotrochozoa</taxon>
        <taxon>Mollusca</taxon>
        <taxon>Cephalopoda</taxon>
        <taxon>Coleoidea</taxon>
        <taxon>Octopodiformes</taxon>
        <taxon>Octopoda</taxon>
        <taxon>Incirrata</taxon>
        <taxon>Octopodidae</taxon>
        <taxon>Octopus</taxon>
    </lineage>
</organism>
<evidence type="ECO:0000256" key="2">
    <source>
        <dbReference type="SAM" id="MobiDB-lite"/>
    </source>
</evidence>
<dbReference type="RefSeq" id="XP_036365685.1">
    <property type="nucleotide sequence ID" value="XM_036509792.1"/>
</dbReference>
<dbReference type="PANTHER" id="PTHR23313:SF0">
    <property type="entry name" value="TESTIS-EXPRESSED PROTEIN 9"/>
    <property type="match status" value="1"/>
</dbReference>
<proteinExistence type="predicted"/>
<gene>
    <name evidence="4" type="primary">LOC115219985</name>
</gene>
<feature type="compositionally biased region" description="Polar residues" evidence="2">
    <location>
        <begin position="184"/>
        <end position="194"/>
    </location>
</feature>
<feature type="coiled-coil region" evidence="1">
    <location>
        <begin position="255"/>
        <end position="412"/>
    </location>
</feature>
<evidence type="ECO:0000256" key="1">
    <source>
        <dbReference type="SAM" id="Coils"/>
    </source>
</evidence>
<sequence length="451" mass="51718">MSPGNRPSSSPRLTHPLFIVFITYYNQRLTLSSTHPGIFSMPLPPPAPARKRTNSTSKKSGTKSKKDTNDLIDKEKLYQELNAELEARTAYLVREAEGLIKDQPVDVSESRVGLINLETSHITSNLLDHINPDEFLQDLEDEDFGDDAGDYGVSASKSQSKMNSAAKPSVSPHQQNSTKHKVSSTRAKPTSSKLNLADDVAVPDETYLNDLQDTFQQISDQQQADTDLNPSIDSSQQVDDILPPTLNEIGSEAIIRFLKAKLRVMQEELENLSQQCEKKEEDRTKLQEQVKQMDEERSRLQRMSSNQLTQLENYKKLIDDGKQRIEGLETQVVTQKRELEHLKRNFKKEGTLHKATDVRLNRALEEMEKYKEQVQKTKTDAKDHSSNDKKRIEQLLAENRMLEKQKNELMTGFRKQMKLIDILKKQKMHIEASKMLTFTEEEFVKAMEWET</sequence>
<evidence type="ECO:0000313" key="3">
    <source>
        <dbReference type="Proteomes" id="UP000515154"/>
    </source>
</evidence>
<feature type="compositionally biased region" description="Acidic residues" evidence="2">
    <location>
        <begin position="140"/>
        <end position="149"/>
    </location>
</feature>
<dbReference type="AlphaFoldDB" id="A0A7E6FEC8"/>
<dbReference type="Proteomes" id="UP000515154">
    <property type="component" value="Linkage group LG15"/>
</dbReference>
<reference evidence="4" key="1">
    <citation type="submission" date="2025-08" db="UniProtKB">
        <authorList>
            <consortium name="RefSeq"/>
        </authorList>
    </citation>
    <scope>IDENTIFICATION</scope>
</reference>
<feature type="region of interest" description="Disordered" evidence="2">
    <location>
        <begin position="140"/>
        <end position="198"/>
    </location>
</feature>
<dbReference type="PANTHER" id="PTHR23313">
    <property type="entry name" value="TSEC1-RELATED"/>
    <property type="match status" value="1"/>
</dbReference>
<keyword evidence="3" id="KW-1185">Reference proteome</keyword>